<dbReference type="STRING" id="545619.SAMN04489860_0359"/>
<sequence>MSHHHDHPESPVDDAHMIAMLDADALVAGTLLDDLADLVAEHAPHPVRSVVDLGAGTGTGTRALAARFPDAHVTAVDSSPAMLDRIRAASPGLDGRLTLCAADLDAGWPDGVGPGDVVWSALALHHVSEPAAFLGTLKDHLTPDGVVALVEMDAHPRYLPHDLGLGEPGLEERLHAAIDTGDMDPHPDWTATLADHGYDVVARQQVTITPSDTDAMRHLAHLFLAHVADRVATPLSPSDAAVLAELLGDGPASVRHRDDLDYRATRTVWIARR</sequence>
<feature type="domain" description="Methyltransferase" evidence="3">
    <location>
        <begin position="50"/>
        <end position="145"/>
    </location>
</feature>
<evidence type="ECO:0000256" key="1">
    <source>
        <dbReference type="ARBA" id="ARBA00022603"/>
    </source>
</evidence>
<dbReference type="InterPro" id="IPR041698">
    <property type="entry name" value="Methyltransf_25"/>
</dbReference>
<dbReference type="EMBL" id="LT629776">
    <property type="protein sequence ID" value="SDR91073.1"/>
    <property type="molecule type" value="Genomic_DNA"/>
</dbReference>
<evidence type="ECO:0000256" key="2">
    <source>
        <dbReference type="ARBA" id="ARBA00022679"/>
    </source>
</evidence>
<proteinExistence type="predicted"/>
<dbReference type="GO" id="GO:0032259">
    <property type="term" value="P:methylation"/>
    <property type="evidence" value="ECO:0007669"/>
    <property type="project" value="UniProtKB-KW"/>
</dbReference>
<dbReference type="Gene3D" id="3.40.50.150">
    <property type="entry name" value="Vaccinia Virus protein VP39"/>
    <property type="match status" value="1"/>
</dbReference>
<dbReference type="eggNOG" id="COG2226">
    <property type="taxonomic scope" value="Bacteria"/>
</dbReference>
<evidence type="ECO:0000313" key="4">
    <source>
        <dbReference type="EMBL" id="SDR91073.1"/>
    </source>
</evidence>
<dbReference type="PANTHER" id="PTHR43861">
    <property type="entry name" value="TRANS-ACONITATE 2-METHYLTRANSFERASE-RELATED"/>
    <property type="match status" value="1"/>
</dbReference>
<dbReference type="RefSeq" id="WP_172828978.1">
    <property type="nucleotide sequence ID" value="NZ_LT629776.1"/>
</dbReference>
<gene>
    <name evidence="4" type="ORF">SAMN04489860_0359</name>
</gene>
<dbReference type="PANTHER" id="PTHR43861:SF1">
    <property type="entry name" value="TRANS-ACONITATE 2-METHYLTRANSFERASE"/>
    <property type="match status" value="1"/>
</dbReference>
<keyword evidence="2 4" id="KW-0808">Transferase</keyword>
<evidence type="ECO:0000313" key="5">
    <source>
        <dbReference type="Proteomes" id="UP000185663"/>
    </source>
</evidence>
<organism evidence="4 5">
    <name type="scientific">Paraoerskovia marina</name>
    <dbReference type="NCBI Taxonomy" id="545619"/>
    <lineage>
        <taxon>Bacteria</taxon>
        <taxon>Bacillati</taxon>
        <taxon>Actinomycetota</taxon>
        <taxon>Actinomycetes</taxon>
        <taxon>Micrococcales</taxon>
        <taxon>Cellulomonadaceae</taxon>
        <taxon>Paraoerskovia</taxon>
    </lineage>
</organism>
<dbReference type="SUPFAM" id="SSF53335">
    <property type="entry name" value="S-adenosyl-L-methionine-dependent methyltransferases"/>
    <property type="match status" value="1"/>
</dbReference>
<dbReference type="Proteomes" id="UP000185663">
    <property type="component" value="Chromosome I"/>
</dbReference>
<evidence type="ECO:0000259" key="3">
    <source>
        <dbReference type="Pfam" id="PF13649"/>
    </source>
</evidence>
<reference evidence="4 5" key="1">
    <citation type="submission" date="2016-10" db="EMBL/GenBank/DDBJ databases">
        <authorList>
            <person name="de Groot N.N."/>
        </authorList>
    </citation>
    <scope>NUCLEOTIDE SEQUENCE [LARGE SCALE GENOMIC DNA]</scope>
    <source>
        <strain evidence="4 5">DSM 22126</strain>
    </source>
</reference>
<protein>
    <submittedName>
        <fullName evidence="4">Methyltransferase domain-containing protein</fullName>
    </submittedName>
</protein>
<dbReference type="InterPro" id="IPR029063">
    <property type="entry name" value="SAM-dependent_MTases_sf"/>
</dbReference>
<dbReference type="CDD" id="cd02440">
    <property type="entry name" value="AdoMet_MTases"/>
    <property type="match status" value="1"/>
</dbReference>
<dbReference type="GO" id="GO:0008168">
    <property type="term" value="F:methyltransferase activity"/>
    <property type="evidence" value="ECO:0007669"/>
    <property type="project" value="UniProtKB-KW"/>
</dbReference>
<keyword evidence="5" id="KW-1185">Reference proteome</keyword>
<dbReference type="Pfam" id="PF13649">
    <property type="entry name" value="Methyltransf_25"/>
    <property type="match status" value="1"/>
</dbReference>
<accession>A0A1H1MW22</accession>
<keyword evidence="1 4" id="KW-0489">Methyltransferase</keyword>
<dbReference type="AlphaFoldDB" id="A0A1H1MW22"/>
<name>A0A1H1MW22_9CELL</name>